<dbReference type="SUPFAM" id="SSF57256">
    <property type="entry name" value="Elafin-like"/>
    <property type="match status" value="1"/>
</dbReference>
<dbReference type="CDD" id="cd00199">
    <property type="entry name" value="WAP"/>
    <property type="match status" value="1"/>
</dbReference>
<dbReference type="InterPro" id="IPR036880">
    <property type="entry name" value="Kunitz_BPTI_sf"/>
</dbReference>
<feature type="chain" id="PRO_5043011056" evidence="8">
    <location>
        <begin position="35"/>
        <end position="1472"/>
    </location>
</feature>
<evidence type="ECO:0000256" key="1">
    <source>
        <dbReference type="ARBA" id="ARBA00004613"/>
    </source>
</evidence>
<dbReference type="GO" id="GO:0007160">
    <property type="term" value="P:cell-matrix adhesion"/>
    <property type="evidence" value="ECO:0007669"/>
    <property type="project" value="TreeGrafter"/>
</dbReference>
<dbReference type="PROSITE" id="PS51162">
    <property type="entry name" value="THYROGLOBULIN_1_2"/>
    <property type="match status" value="6"/>
</dbReference>
<dbReference type="CDD" id="cd00109">
    <property type="entry name" value="Kunitz-type"/>
    <property type="match status" value="1"/>
</dbReference>
<keyword evidence="14" id="KW-1185">Reference proteome</keyword>
<evidence type="ECO:0000256" key="8">
    <source>
        <dbReference type="SAM" id="SignalP"/>
    </source>
</evidence>
<dbReference type="Pfam" id="PF00014">
    <property type="entry name" value="Kunitz_BPTI"/>
    <property type="match status" value="1"/>
</dbReference>
<evidence type="ECO:0000259" key="11">
    <source>
        <dbReference type="PROSITE" id="PS51252"/>
    </source>
</evidence>
<evidence type="ECO:0000256" key="4">
    <source>
        <dbReference type="ARBA" id="ARBA00023157"/>
    </source>
</evidence>
<keyword evidence="7" id="KW-0472">Membrane</keyword>
<feature type="domain" description="Thyroglobulin type-1" evidence="10">
    <location>
        <begin position="802"/>
        <end position="873"/>
    </location>
</feature>
<dbReference type="Gene3D" id="2.10.22.10">
    <property type="entry name" value="Antistasin, domain 1"/>
    <property type="match status" value="4"/>
</dbReference>
<dbReference type="Proteomes" id="UP001378592">
    <property type="component" value="Unassembled WGS sequence"/>
</dbReference>
<dbReference type="PROSITE" id="PS50279">
    <property type="entry name" value="BPTI_KUNITZ_2"/>
    <property type="match status" value="1"/>
</dbReference>
<feature type="signal peptide" evidence="8">
    <location>
        <begin position="1"/>
        <end position="34"/>
    </location>
</feature>
<dbReference type="InterPro" id="IPR011061">
    <property type="entry name" value="Hirudin/antistatin"/>
</dbReference>
<dbReference type="InterPro" id="IPR002223">
    <property type="entry name" value="Kunitz_BPTI"/>
</dbReference>
<dbReference type="SUPFAM" id="SSF57362">
    <property type="entry name" value="BPTI-like"/>
    <property type="match status" value="1"/>
</dbReference>
<feature type="compositionally biased region" description="Polar residues" evidence="6">
    <location>
        <begin position="1108"/>
        <end position="1117"/>
    </location>
</feature>
<sequence>MASARRRRQLGFNPCSAVAATLLLLAAVAADVSAAPDGRCPALLEWNVCPQPAVPCRSDDDCSAPSGLCCDTPCGAACVKPLFTGCEQAQREAQQRARALGAEEGAAVRVPRCTPKGDFEKVQCDAAPSPACWCVDAAGFEVPGTRAPARALVNCSDPKPCGSHTCRMLCPHGFALYDDGCPKCECRDPCADVKCPGKLSCQLEDVACAKQPCPPIPKCKRARSLENVCPTGEPLMISGSPRPFLCGVSAGKPQCPPMFQCLVQSGNDYGVCCPASMLLQKPGKCPAPSTDSDNSQTVCGSSCEHDLDCPTMQKCCPSDKCGKFCSQPQNVTECLQQQMLAELLIVNEREGKGYIPQCDPESGQFEAKQCSRNGLVCWCVDVLGNKVPGSMGPGDKVACTARAEGRGVGRSLSCDRNICAQMCQYGFKVGADGCPTCECDNPCEGFECLPGEECVAVKDGDCSGTLCSTMPFCRPRASYINPCHMGTPLDDPNSGDMVWCRDGKFPALSTTCPKSHECTEISGVDAAVCCPRREPVEPTKLGLCPFLRLDNCKNVTLCETDNECEGDMKCCYAGPCGAVCADALLPTPTPSPPAEEHTITLELEVGTSDRSSQTMCEYLRDFSDKMEGTREGMALALRSPVCYNNGSFNATQCNQNKEEPEECWCVDEFGTEIPKTRSTNVTNCPALREELECLGLTCRLGCDYGFVMDVETQCPRCECRNPCEEVQCMNGEECQMVEVSCDDIYCPPVPACLPKKPGQCPYLVPITSGSCDYECRGDQACNGTAKCCSNGCGTQCIEPVMMTACQHQRAILQHKAHESGIPAKEMYMPECRPADGGFEPVQCHPLSRQCWCVDEAGQEMPGTRAPPDVQPSCLAPNECPLLKCQPCEHGYKLDENGCQTCQCRDPCGEISCRGDGEACRLVEVACVDKPCPPVPMCLPRRDNPCITGHPLLLKGSSDVLQCGPKGSSCPSSHKCHLSPLGEFAVCCPKPRDVCFEPKDDGSCNATPVPRWFFNPVKNKCEEFIFGGCGGNQNNFETEKICNTVCPVLSQCERLREKNLKAAEKYKKSTFLPRCDTETGLWEPIQCLDHVGVCWCVNRAGEPVKGSLTRGQPTCSSRQGRKRMHVSQSDGEMTAVIEELLKEVALLAGSDESASNDTPEPLLSRCQALHHRTMGSGAEYVVECDSDGRFTPIQCYTRVSNKFPECWCVDEAGNQLPNTTTFRRGEKICLPTPIKDINVTLGFYGHYDTSSKDQMESELRYILEKLGAKLKNDDMDIVISQEKMLMFFKLVGSNKVDVAYHLEEMVKSKRLKLDIGDGILASADITVSRFSNNLADEKSNEIAVLDRVIALEHREVVSQSTVSEVTPYQTAIIILAVSSAFVICILVVLIALYRRKMLISAGGIGSGNKGSNIDKHFLSQNTPIYVVSLPAKSESFPRVGLSSTENHYESSKPLNVQGDKVEIAEKTTECERL</sequence>
<dbReference type="SMART" id="SM00217">
    <property type="entry name" value="WAP"/>
    <property type="match status" value="3"/>
</dbReference>
<dbReference type="InterPro" id="IPR004094">
    <property type="entry name" value="Antistasin-like"/>
</dbReference>
<dbReference type="PROSITE" id="PS51390">
    <property type="entry name" value="WAP"/>
    <property type="match status" value="4"/>
</dbReference>
<keyword evidence="8" id="KW-0732">Signal</keyword>
<dbReference type="PROSITE" id="PS00280">
    <property type="entry name" value="BPTI_KUNITZ_1"/>
    <property type="match status" value="1"/>
</dbReference>
<keyword evidence="7" id="KW-1133">Transmembrane helix</keyword>
<evidence type="ECO:0000259" key="12">
    <source>
        <dbReference type="PROSITE" id="PS51390"/>
    </source>
</evidence>
<comment type="caution">
    <text evidence="5">Lacks conserved residue(s) required for the propagation of feature annotation.</text>
</comment>
<keyword evidence="2" id="KW-0964">Secreted</keyword>
<feature type="domain" description="Thyroglobulin type-1" evidence="10">
    <location>
        <begin position="331"/>
        <end position="399"/>
    </location>
</feature>
<feature type="transmembrane region" description="Helical" evidence="7">
    <location>
        <begin position="1370"/>
        <end position="1392"/>
    </location>
</feature>
<accession>A0AAN9Z1Y2</accession>
<dbReference type="Gene3D" id="4.10.410.10">
    <property type="entry name" value="Pancreatic trypsin inhibitor Kunitz domain"/>
    <property type="match status" value="1"/>
</dbReference>
<feature type="disulfide bond" evidence="5">
    <location>
        <begin position="379"/>
        <end position="399"/>
    </location>
</feature>
<dbReference type="SMART" id="SM00131">
    <property type="entry name" value="KU"/>
    <property type="match status" value="1"/>
</dbReference>
<name>A0AAN9Z1Y2_9ORTH</name>
<evidence type="ECO:0000313" key="13">
    <source>
        <dbReference type="EMBL" id="KAK7865003.1"/>
    </source>
</evidence>
<dbReference type="Pfam" id="PF00095">
    <property type="entry name" value="WAP"/>
    <property type="match status" value="3"/>
</dbReference>
<feature type="domain" description="WAP" evidence="12">
    <location>
        <begin position="278"/>
        <end position="329"/>
    </location>
</feature>
<proteinExistence type="predicted"/>
<evidence type="ECO:0000256" key="3">
    <source>
        <dbReference type="ARBA" id="ARBA00022737"/>
    </source>
</evidence>
<evidence type="ECO:0000313" key="14">
    <source>
        <dbReference type="Proteomes" id="UP001378592"/>
    </source>
</evidence>
<feature type="domain" description="WAP" evidence="12">
    <location>
        <begin position="753"/>
        <end position="800"/>
    </location>
</feature>
<dbReference type="Gene3D" id="4.10.800.10">
    <property type="entry name" value="Thyroglobulin type-1"/>
    <property type="match status" value="6"/>
</dbReference>
<dbReference type="PRINTS" id="PR00759">
    <property type="entry name" value="BASICPTASE"/>
</dbReference>
<dbReference type="InterPro" id="IPR008197">
    <property type="entry name" value="WAP_dom"/>
</dbReference>
<evidence type="ECO:0000256" key="5">
    <source>
        <dbReference type="PROSITE-ProRule" id="PRU00500"/>
    </source>
</evidence>
<feature type="domain" description="Antistasin-like" evidence="11">
    <location>
        <begin position="873"/>
        <end position="903"/>
    </location>
</feature>
<keyword evidence="3" id="KW-0677">Repeat</keyword>
<feature type="region of interest" description="Disordered" evidence="6">
    <location>
        <begin position="1107"/>
        <end position="1128"/>
    </location>
</feature>
<feature type="disulfide bond" evidence="5">
    <location>
        <begin position="843"/>
        <end position="850"/>
    </location>
</feature>
<dbReference type="GO" id="GO:0005615">
    <property type="term" value="C:extracellular space"/>
    <property type="evidence" value="ECO:0007669"/>
    <property type="project" value="TreeGrafter"/>
</dbReference>
<feature type="domain" description="Antistasin-like" evidence="11">
    <location>
        <begin position="161"/>
        <end position="186"/>
    </location>
</feature>
<dbReference type="Pfam" id="PF02822">
    <property type="entry name" value="Antistasin"/>
    <property type="match status" value="2"/>
</dbReference>
<feature type="domain" description="WAP" evidence="12">
    <location>
        <begin position="32"/>
        <end position="82"/>
    </location>
</feature>
<dbReference type="InterPro" id="IPR006150">
    <property type="entry name" value="Cys_repeat_1"/>
</dbReference>
<gene>
    <name evidence="13" type="ORF">R5R35_000028</name>
</gene>
<dbReference type="InterPro" id="IPR000716">
    <property type="entry name" value="Thyroglobulin_1"/>
</dbReference>
<dbReference type="PANTHER" id="PTHR12352">
    <property type="entry name" value="SECRETED MODULAR CALCIUM-BINDING PROTEIN"/>
    <property type="match status" value="1"/>
</dbReference>
<comment type="caution">
    <text evidence="13">The sequence shown here is derived from an EMBL/GenBank/DDBJ whole genome shotgun (WGS) entry which is preliminary data.</text>
</comment>
<dbReference type="InterPro" id="IPR036857">
    <property type="entry name" value="Thyroglobulin_1_sf"/>
</dbReference>
<dbReference type="EMBL" id="JAZDUA010000188">
    <property type="protein sequence ID" value="KAK7865003.1"/>
    <property type="molecule type" value="Genomic_DNA"/>
</dbReference>
<dbReference type="InterPro" id="IPR051950">
    <property type="entry name" value="Dev_reg/Prot_inhib"/>
</dbReference>
<feature type="domain" description="Thyroglobulin type-1" evidence="10">
    <location>
        <begin position="613"/>
        <end position="693"/>
    </location>
</feature>
<dbReference type="PANTHER" id="PTHR12352:SF31">
    <property type="entry name" value="PAPILIN-LIKE PROTEIN"/>
    <property type="match status" value="1"/>
</dbReference>
<feature type="domain" description="BPTI/Kunitz inhibitor" evidence="9">
    <location>
        <begin position="994"/>
        <end position="1045"/>
    </location>
</feature>
<dbReference type="SUPFAM" id="SSF57610">
    <property type="entry name" value="Thyroglobulin type-1 domain"/>
    <property type="match status" value="6"/>
</dbReference>
<dbReference type="GO" id="GO:0005604">
    <property type="term" value="C:basement membrane"/>
    <property type="evidence" value="ECO:0007669"/>
    <property type="project" value="TreeGrafter"/>
</dbReference>
<keyword evidence="4 5" id="KW-1015">Disulfide bond</keyword>
<keyword evidence="7" id="KW-0812">Transmembrane</keyword>
<dbReference type="InterPro" id="IPR028150">
    <property type="entry name" value="Lustrin_cystein"/>
</dbReference>
<dbReference type="SMART" id="SM00211">
    <property type="entry name" value="TY"/>
    <property type="match status" value="6"/>
</dbReference>
<dbReference type="CDD" id="cd00191">
    <property type="entry name" value="TY"/>
    <property type="match status" value="6"/>
</dbReference>
<dbReference type="GO" id="GO:0004867">
    <property type="term" value="F:serine-type endopeptidase inhibitor activity"/>
    <property type="evidence" value="ECO:0007669"/>
    <property type="project" value="InterPro"/>
</dbReference>
<evidence type="ECO:0000259" key="10">
    <source>
        <dbReference type="PROSITE" id="PS51162"/>
    </source>
</evidence>
<dbReference type="PROSITE" id="PS00484">
    <property type="entry name" value="THYROGLOBULIN_1_1"/>
    <property type="match status" value="3"/>
</dbReference>
<protein>
    <submittedName>
        <fullName evidence="13">Uncharacterized protein</fullName>
    </submittedName>
</protein>
<evidence type="ECO:0000256" key="2">
    <source>
        <dbReference type="ARBA" id="ARBA00022525"/>
    </source>
</evidence>
<feature type="domain" description="WAP" evidence="12">
    <location>
        <begin position="537"/>
        <end position="584"/>
    </location>
</feature>
<dbReference type="InterPro" id="IPR020901">
    <property type="entry name" value="Prtase_inh_Kunz-CS"/>
</dbReference>
<dbReference type="Gene3D" id="4.10.75.10">
    <property type="entry name" value="Elafin-like"/>
    <property type="match status" value="3"/>
</dbReference>
<organism evidence="13 14">
    <name type="scientific">Gryllus longicercus</name>
    <dbReference type="NCBI Taxonomy" id="2509291"/>
    <lineage>
        <taxon>Eukaryota</taxon>
        <taxon>Metazoa</taxon>
        <taxon>Ecdysozoa</taxon>
        <taxon>Arthropoda</taxon>
        <taxon>Hexapoda</taxon>
        <taxon>Insecta</taxon>
        <taxon>Pterygota</taxon>
        <taxon>Neoptera</taxon>
        <taxon>Polyneoptera</taxon>
        <taxon>Orthoptera</taxon>
        <taxon>Ensifera</taxon>
        <taxon>Gryllidea</taxon>
        <taxon>Grylloidea</taxon>
        <taxon>Gryllidae</taxon>
        <taxon>Gryllinae</taxon>
        <taxon>Gryllus</taxon>
    </lineage>
</organism>
<dbReference type="InterPro" id="IPR036645">
    <property type="entry name" value="Elafin-like_sf"/>
</dbReference>
<feature type="domain" description="Thyroglobulin type-1" evidence="10">
    <location>
        <begin position="1162"/>
        <end position="1228"/>
    </location>
</feature>
<reference evidence="13 14" key="1">
    <citation type="submission" date="2024-03" db="EMBL/GenBank/DDBJ databases">
        <title>The genome assembly and annotation of the cricket Gryllus longicercus Weissman &amp; Gray.</title>
        <authorList>
            <person name="Szrajer S."/>
            <person name="Gray D."/>
            <person name="Ylla G."/>
        </authorList>
    </citation>
    <scope>NUCLEOTIDE SEQUENCE [LARGE SCALE GENOMIC DNA]</scope>
    <source>
        <strain evidence="13">DAG 2021-001</strain>
        <tissue evidence="13">Whole body minus gut</tissue>
    </source>
</reference>
<evidence type="ECO:0000256" key="7">
    <source>
        <dbReference type="SAM" id="Phobius"/>
    </source>
</evidence>
<feature type="disulfide bond" evidence="5">
    <location>
        <begin position="370"/>
        <end position="377"/>
    </location>
</feature>
<feature type="domain" description="Thyroglobulin type-1" evidence="10">
    <location>
        <begin position="83"/>
        <end position="155"/>
    </location>
</feature>
<evidence type="ECO:0000259" key="9">
    <source>
        <dbReference type="PROSITE" id="PS50279"/>
    </source>
</evidence>
<evidence type="ECO:0000256" key="6">
    <source>
        <dbReference type="SAM" id="MobiDB-lite"/>
    </source>
</evidence>
<feature type="domain" description="Thyroglobulin type-1" evidence="10">
    <location>
        <begin position="1048"/>
        <end position="1114"/>
    </location>
</feature>
<dbReference type="SUPFAM" id="SSF57262">
    <property type="entry name" value="Leech antihemostatic proteins"/>
    <property type="match status" value="3"/>
</dbReference>
<comment type="subcellular location">
    <subcellularLocation>
        <location evidence="1">Secreted</location>
    </subcellularLocation>
</comment>
<dbReference type="PROSITE" id="PS51252">
    <property type="entry name" value="ANTISTASIN"/>
    <property type="match status" value="2"/>
</dbReference>
<feature type="disulfide bond" evidence="5">
    <location>
        <begin position="1086"/>
        <end position="1093"/>
    </location>
</feature>
<dbReference type="Pfam" id="PF00086">
    <property type="entry name" value="Thyroglobulin_1"/>
    <property type="match status" value="6"/>
</dbReference>
<dbReference type="SMART" id="SM00289">
    <property type="entry name" value="WR1"/>
    <property type="match status" value="3"/>
</dbReference>
<dbReference type="Pfam" id="PF14625">
    <property type="entry name" value="Lustrin_cystein"/>
    <property type="match status" value="3"/>
</dbReference>